<gene>
    <name evidence="2" type="ORF">OPKNFCMD_0183</name>
</gene>
<dbReference type="SUPFAM" id="SSF47336">
    <property type="entry name" value="ACP-like"/>
    <property type="match status" value="1"/>
</dbReference>
<organism evidence="2 3">
    <name type="scientific">Methylobacterium crusticola</name>
    <dbReference type="NCBI Taxonomy" id="1697972"/>
    <lineage>
        <taxon>Bacteria</taxon>
        <taxon>Pseudomonadati</taxon>
        <taxon>Pseudomonadota</taxon>
        <taxon>Alphaproteobacteria</taxon>
        <taxon>Hyphomicrobiales</taxon>
        <taxon>Methylobacteriaceae</taxon>
        <taxon>Methylobacterium</taxon>
    </lineage>
</organism>
<name>A0ABQ4QQB9_9HYPH</name>
<protein>
    <submittedName>
        <fullName evidence="2">Aminoacyl carrier protein 1</fullName>
    </submittedName>
</protein>
<sequence>MPETTATDTTGRTAALVQGILEQKGATAQPGPETYLTEAGLTSLDLVNLMLAIEAEFDIMIPSSHLNPQSFRTVATIAAMVDAVRRDASLAA</sequence>
<reference evidence="2" key="2">
    <citation type="submission" date="2021-08" db="EMBL/GenBank/DDBJ databases">
        <authorList>
            <person name="Tani A."/>
            <person name="Ola A."/>
            <person name="Ogura Y."/>
            <person name="Katsura K."/>
            <person name="Hayashi T."/>
        </authorList>
    </citation>
    <scope>NUCLEOTIDE SEQUENCE</scope>
    <source>
        <strain evidence="2">KCTC 52305</strain>
    </source>
</reference>
<dbReference type="EMBL" id="BPQH01000001">
    <property type="protein sequence ID" value="GJD47475.1"/>
    <property type="molecule type" value="Genomic_DNA"/>
</dbReference>
<evidence type="ECO:0000313" key="3">
    <source>
        <dbReference type="Proteomes" id="UP001055167"/>
    </source>
</evidence>
<dbReference type="Gene3D" id="1.10.1200.10">
    <property type="entry name" value="ACP-like"/>
    <property type="match status" value="1"/>
</dbReference>
<dbReference type="PROSITE" id="PS50075">
    <property type="entry name" value="CARRIER"/>
    <property type="match status" value="1"/>
</dbReference>
<accession>A0ABQ4QQB9</accession>
<keyword evidence="3" id="KW-1185">Reference proteome</keyword>
<dbReference type="RefSeq" id="WP_128561957.1">
    <property type="nucleotide sequence ID" value="NZ_BPQH01000001.1"/>
</dbReference>
<dbReference type="Proteomes" id="UP001055167">
    <property type="component" value="Unassembled WGS sequence"/>
</dbReference>
<dbReference type="InterPro" id="IPR036736">
    <property type="entry name" value="ACP-like_sf"/>
</dbReference>
<dbReference type="Pfam" id="PF00550">
    <property type="entry name" value="PP-binding"/>
    <property type="match status" value="1"/>
</dbReference>
<reference evidence="2" key="1">
    <citation type="journal article" date="2021" name="Front. Microbiol.">
        <title>Comprehensive Comparative Genomics and Phenotyping of Methylobacterium Species.</title>
        <authorList>
            <person name="Alessa O."/>
            <person name="Ogura Y."/>
            <person name="Fujitani Y."/>
            <person name="Takami H."/>
            <person name="Hayashi T."/>
            <person name="Sahin N."/>
            <person name="Tani A."/>
        </authorList>
    </citation>
    <scope>NUCLEOTIDE SEQUENCE</scope>
    <source>
        <strain evidence="2">KCTC 52305</strain>
    </source>
</reference>
<dbReference type="InterPro" id="IPR009081">
    <property type="entry name" value="PP-bd_ACP"/>
</dbReference>
<evidence type="ECO:0000313" key="2">
    <source>
        <dbReference type="EMBL" id="GJD47475.1"/>
    </source>
</evidence>
<comment type="caution">
    <text evidence="2">The sequence shown here is derived from an EMBL/GenBank/DDBJ whole genome shotgun (WGS) entry which is preliminary data.</text>
</comment>
<proteinExistence type="predicted"/>
<feature type="domain" description="Carrier" evidence="1">
    <location>
        <begin position="7"/>
        <end position="85"/>
    </location>
</feature>
<evidence type="ECO:0000259" key="1">
    <source>
        <dbReference type="PROSITE" id="PS50075"/>
    </source>
</evidence>